<dbReference type="PATRIC" id="fig|762836.4.peg.4408"/>
<keyword evidence="2 5" id="KW-0812">Transmembrane</keyword>
<feature type="transmembrane region" description="Helical" evidence="5">
    <location>
        <begin position="46"/>
        <end position="64"/>
    </location>
</feature>
<organism evidence="6 7">
    <name type="scientific">Duganella phyllosphaerae</name>
    <dbReference type="NCBI Taxonomy" id="762836"/>
    <lineage>
        <taxon>Bacteria</taxon>
        <taxon>Pseudomonadati</taxon>
        <taxon>Pseudomonadota</taxon>
        <taxon>Betaproteobacteria</taxon>
        <taxon>Burkholderiales</taxon>
        <taxon>Oxalobacteraceae</taxon>
        <taxon>Telluria group</taxon>
        <taxon>Duganella</taxon>
    </lineage>
</organism>
<dbReference type="EMBL" id="LROM01000123">
    <property type="protein sequence ID" value="OEZ95508.1"/>
    <property type="molecule type" value="Genomic_DNA"/>
</dbReference>
<protein>
    <submittedName>
        <fullName evidence="6">Type IV secretory pathway, VirB3-like protein</fullName>
    </submittedName>
</protein>
<evidence type="ECO:0000256" key="5">
    <source>
        <dbReference type="SAM" id="Phobius"/>
    </source>
</evidence>
<dbReference type="RefSeq" id="WP_070250894.1">
    <property type="nucleotide sequence ID" value="NZ_LROM01000123.1"/>
</dbReference>
<proteinExistence type="predicted"/>
<gene>
    <name evidence="6" type="ORF">DUPY_42820</name>
</gene>
<keyword evidence="7" id="KW-1185">Reference proteome</keyword>
<dbReference type="Proteomes" id="UP000175989">
    <property type="component" value="Unassembled WGS sequence"/>
</dbReference>
<dbReference type="Pfam" id="PF05101">
    <property type="entry name" value="VirB3"/>
    <property type="match status" value="1"/>
</dbReference>
<evidence type="ECO:0000256" key="1">
    <source>
        <dbReference type="ARBA" id="ARBA00004370"/>
    </source>
</evidence>
<dbReference type="PIRSF" id="PIRSF017854">
    <property type="entry name" value="T4SS_TrbD"/>
    <property type="match status" value="1"/>
</dbReference>
<sequence>MALRAIPIRRAGNRQNLFMGGDRELVMFSGVMAFALIFSAQELRATIVGLLLWFCALYLCRLMAKSDPKLRFVYMRHRRYRPYYPARSTPFRVNPNSQGKQYK</sequence>
<dbReference type="InterPro" id="IPR016704">
    <property type="entry name" value="Conjugal_tfr_TrbD"/>
</dbReference>
<keyword evidence="3 5" id="KW-1133">Transmembrane helix</keyword>
<dbReference type="OrthoDB" id="7063374at2"/>
<evidence type="ECO:0000313" key="7">
    <source>
        <dbReference type="Proteomes" id="UP000175989"/>
    </source>
</evidence>
<dbReference type="GO" id="GO:0016020">
    <property type="term" value="C:membrane"/>
    <property type="evidence" value="ECO:0007669"/>
    <property type="project" value="UniProtKB-SubCell"/>
</dbReference>
<dbReference type="InterPro" id="IPR007792">
    <property type="entry name" value="T4SS_VirB3/TrbD/AvhB"/>
</dbReference>
<keyword evidence="4 5" id="KW-0472">Membrane</keyword>
<reference evidence="7" key="1">
    <citation type="journal article" date="2016" name="Front. Microbiol.">
        <title>Molecular Keys to the Janthinobacterium and Duganella spp. Interaction with the Plant Pathogen Fusarium graminearum.</title>
        <authorList>
            <person name="Haack F.S."/>
            <person name="Poehlein A."/>
            <person name="Kroger C."/>
            <person name="Voigt C.A."/>
            <person name="Piepenbring M."/>
            <person name="Bode H.B."/>
            <person name="Daniel R."/>
            <person name="Schafer W."/>
            <person name="Streit W.R."/>
        </authorList>
    </citation>
    <scope>NUCLEOTIDE SEQUENCE [LARGE SCALE GENOMIC DNA]</scope>
    <source>
        <strain evidence="7">T54</strain>
    </source>
</reference>
<evidence type="ECO:0000256" key="2">
    <source>
        <dbReference type="ARBA" id="ARBA00022692"/>
    </source>
</evidence>
<evidence type="ECO:0000313" key="6">
    <source>
        <dbReference type="EMBL" id="OEZ95508.1"/>
    </source>
</evidence>
<accession>A0A1E7WCV7</accession>
<evidence type="ECO:0000256" key="3">
    <source>
        <dbReference type="ARBA" id="ARBA00022989"/>
    </source>
</evidence>
<evidence type="ECO:0000256" key="4">
    <source>
        <dbReference type="ARBA" id="ARBA00023136"/>
    </source>
</evidence>
<dbReference type="NCBIfam" id="NF010395">
    <property type="entry name" value="PRK13823.1"/>
    <property type="match status" value="1"/>
</dbReference>
<name>A0A1E7WCV7_9BURK</name>
<dbReference type="AlphaFoldDB" id="A0A1E7WCV7"/>
<comment type="caution">
    <text evidence="6">The sequence shown here is derived from an EMBL/GenBank/DDBJ whole genome shotgun (WGS) entry which is preliminary data.</text>
</comment>
<feature type="transmembrane region" description="Helical" evidence="5">
    <location>
        <begin position="21"/>
        <end position="40"/>
    </location>
</feature>
<comment type="subcellular location">
    <subcellularLocation>
        <location evidence="1">Membrane</location>
    </subcellularLocation>
</comment>